<dbReference type="Proteomes" id="UP000886043">
    <property type="component" value="Unassembled WGS sequence"/>
</dbReference>
<proteinExistence type="predicted"/>
<evidence type="ECO:0000313" key="1">
    <source>
        <dbReference type="EMBL" id="HFC98651.1"/>
    </source>
</evidence>
<dbReference type="AlphaFoldDB" id="A0A7C3CLE3"/>
<dbReference type="InterPro" id="IPR036412">
    <property type="entry name" value="HAD-like_sf"/>
</dbReference>
<dbReference type="SUPFAM" id="SSF56784">
    <property type="entry name" value="HAD-like"/>
    <property type="match status" value="1"/>
</dbReference>
<gene>
    <name evidence="1" type="ORF">ENJ40_09405</name>
</gene>
<name>A0A7C3CLE3_9BACT</name>
<dbReference type="InterPro" id="IPR023214">
    <property type="entry name" value="HAD_sf"/>
</dbReference>
<protein>
    <submittedName>
        <fullName evidence="1">ATPase P</fullName>
    </submittedName>
</protein>
<comment type="caution">
    <text evidence="1">The sequence shown here is derived from an EMBL/GenBank/DDBJ whole genome shotgun (WGS) entry which is preliminary data.</text>
</comment>
<accession>A0A7C3CLE3</accession>
<reference evidence="1" key="1">
    <citation type="journal article" date="2020" name="mSystems">
        <title>Genome- and Community-Level Interaction Insights into Carbon Utilization and Element Cycling Functions of Hydrothermarchaeota in Hydrothermal Sediment.</title>
        <authorList>
            <person name="Zhou Z."/>
            <person name="Liu Y."/>
            <person name="Xu W."/>
            <person name="Pan J."/>
            <person name="Luo Z.H."/>
            <person name="Li M."/>
        </authorList>
    </citation>
    <scope>NUCLEOTIDE SEQUENCE [LARGE SCALE GENOMIC DNA]</scope>
    <source>
        <strain evidence="1">HyVt-483</strain>
    </source>
</reference>
<dbReference type="Gene3D" id="3.40.50.1000">
    <property type="entry name" value="HAD superfamily/HAD-like"/>
    <property type="match status" value="1"/>
</dbReference>
<dbReference type="EMBL" id="DRMH01000131">
    <property type="protein sequence ID" value="HFC98651.1"/>
    <property type="molecule type" value="Genomic_DNA"/>
</dbReference>
<organism evidence="1">
    <name type="scientific">Thermosulfurimonas dismutans</name>
    <dbReference type="NCBI Taxonomy" id="999894"/>
    <lineage>
        <taxon>Bacteria</taxon>
        <taxon>Pseudomonadati</taxon>
        <taxon>Thermodesulfobacteriota</taxon>
        <taxon>Thermodesulfobacteria</taxon>
        <taxon>Thermodesulfobacteriales</taxon>
        <taxon>Thermodesulfobacteriaceae</taxon>
        <taxon>Thermosulfurimonas</taxon>
    </lineage>
</organism>
<sequence length="156" mass="17208">MIRVEIPGFGPVEIAHLVSDFTGTLSVDGRLVEGVRERLLSLSEHLTIHILTADTFGTAERELSGIPCRFHRLSGENHDHQKEAYLRELGPERVMALGNGLNDRLMLRAARVGVAVMLPEGVAVEALLSADILVRSPVEALDLLLEPRRLKATLRF</sequence>